<name>A1WNK1_VEREI</name>
<proteinExistence type="predicted"/>
<dbReference type="EMBL" id="CP000542">
    <property type="protein sequence ID" value="ABM59208.1"/>
    <property type="molecule type" value="Genomic_DNA"/>
</dbReference>
<feature type="compositionally biased region" description="Basic and acidic residues" evidence="1">
    <location>
        <begin position="50"/>
        <end position="61"/>
    </location>
</feature>
<dbReference type="Proteomes" id="UP000000374">
    <property type="component" value="Chromosome"/>
</dbReference>
<sequence>MNEITGNSNSQVLIDPDDCLKNGNSDMKIRSAYTNQSWLSPKTSNGQQSADKKPERNKATDQIRRSLSEVIRCQNLVVLSGLGTSLCVLDDSDPSKCKAPTMQDLWQRVETAYTSKNKALWTKLLASVRHPAGNKNIEELLSACKVAENFLRNGELKRLEKFKSLAEKEIRAAVDFLKSTDPLPIHRTFLQRIARRSSGKGRTKIFTTNYDLCFEHAAKSGRFVVIDGFSPTLPPTFDPVYFTYDIVRRGTDGNASAFIPNVFHLYKLHGSIDWERCESDIEKKHNTDKPLLIYPRSSKYEQAFSQPYLEMMAALQAALREPNTGLVIVGFGFNDNHIAEPVLSAIRSNLGLKVVVVDPYLESNLKKENANKYLKVIMQMMDQGDARLTFLNGTFEDIAREIPDMVAETDLEKHMVRMRGIEGDTA</sequence>
<dbReference type="KEGG" id="vei:Veis_3487"/>
<gene>
    <name evidence="2" type="ordered locus">Veis_3487</name>
</gene>
<evidence type="ECO:0000313" key="2">
    <source>
        <dbReference type="EMBL" id="ABM59208.1"/>
    </source>
</evidence>
<reference evidence="3" key="1">
    <citation type="submission" date="2006-12" db="EMBL/GenBank/DDBJ databases">
        <title>Complete sequence of chromosome 1 of Verminephrobacter eiseniae EF01-2.</title>
        <authorList>
            <person name="Copeland A."/>
            <person name="Lucas S."/>
            <person name="Lapidus A."/>
            <person name="Barry K."/>
            <person name="Detter J.C."/>
            <person name="Glavina del Rio T."/>
            <person name="Dalin E."/>
            <person name="Tice H."/>
            <person name="Pitluck S."/>
            <person name="Chertkov O."/>
            <person name="Brettin T."/>
            <person name="Bruce D."/>
            <person name="Han C."/>
            <person name="Tapia R."/>
            <person name="Gilna P."/>
            <person name="Schmutz J."/>
            <person name="Larimer F."/>
            <person name="Land M."/>
            <person name="Hauser L."/>
            <person name="Kyrpides N."/>
            <person name="Kim E."/>
            <person name="Stahl D."/>
            <person name="Richardson P."/>
        </authorList>
    </citation>
    <scope>NUCLEOTIDE SEQUENCE [LARGE SCALE GENOMIC DNA]</scope>
    <source>
        <strain evidence="3">EF01-2</strain>
    </source>
</reference>
<dbReference type="eggNOG" id="ENOG502Z924">
    <property type="taxonomic scope" value="Bacteria"/>
</dbReference>
<dbReference type="RefSeq" id="WP_011811200.1">
    <property type="nucleotide sequence ID" value="NC_008786.1"/>
</dbReference>
<keyword evidence="3" id="KW-1185">Reference proteome</keyword>
<dbReference type="InterPro" id="IPR029035">
    <property type="entry name" value="DHS-like_NAD/FAD-binding_dom"/>
</dbReference>
<protein>
    <submittedName>
        <fullName evidence="2">Uncharacterized protein</fullName>
    </submittedName>
</protein>
<dbReference type="SUPFAM" id="SSF52467">
    <property type="entry name" value="DHS-like NAD/FAD-binding domain"/>
    <property type="match status" value="1"/>
</dbReference>
<dbReference type="HOGENOM" id="CLU_040645_1_0_4"/>
<organism evidence="2 3">
    <name type="scientific">Verminephrobacter eiseniae (strain EF01-2)</name>
    <dbReference type="NCBI Taxonomy" id="391735"/>
    <lineage>
        <taxon>Bacteria</taxon>
        <taxon>Pseudomonadati</taxon>
        <taxon>Pseudomonadota</taxon>
        <taxon>Betaproteobacteria</taxon>
        <taxon>Burkholderiales</taxon>
        <taxon>Comamonadaceae</taxon>
        <taxon>Verminephrobacter</taxon>
    </lineage>
</organism>
<feature type="region of interest" description="Disordered" evidence="1">
    <location>
        <begin position="31"/>
        <end position="61"/>
    </location>
</feature>
<evidence type="ECO:0000256" key="1">
    <source>
        <dbReference type="SAM" id="MobiDB-lite"/>
    </source>
</evidence>
<dbReference type="GeneID" id="76463563"/>
<dbReference type="STRING" id="391735.Veis_3487"/>
<dbReference type="AlphaFoldDB" id="A1WNK1"/>
<feature type="compositionally biased region" description="Polar residues" evidence="1">
    <location>
        <begin position="32"/>
        <end position="49"/>
    </location>
</feature>
<accession>A1WNK1</accession>
<dbReference type="Pfam" id="PF13289">
    <property type="entry name" value="SIR2_2"/>
    <property type="match status" value="1"/>
</dbReference>
<evidence type="ECO:0000313" key="3">
    <source>
        <dbReference type="Proteomes" id="UP000000374"/>
    </source>
</evidence>